<evidence type="ECO:0000256" key="3">
    <source>
        <dbReference type="ARBA" id="ARBA00022574"/>
    </source>
</evidence>
<dbReference type="GO" id="GO:0015031">
    <property type="term" value="P:protein transport"/>
    <property type="evidence" value="ECO:0007669"/>
    <property type="project" value="UniProtKB-KW"/>
</dbReference>
<keyword evidence="3 11" id="KW-0853">WD repeat</keyword>
<dbReference type="GO" id="GO:0005085">
    <property type="term" value="F:guanyl-nucleotide exchange factor activity"/>
    <property type="evidence" value="ECO:0007669"/>
    <property type="project" value="InterPro"/>
</dbReference>
<evidence type="ECO:0000256" key="9">
    <source>
        <dbReference type="ARBA" id="ARBA00022989"/>
    </source>
</evidence>
<evidence type="ECO:0000256" key="11">
    <source>
        <dbReference type="PROSITE-ProRule" id="PRU00221"/>
    </source>
</evidence>
<dbReference type="AlphaFoldDB" id="A0AAW0DD50"/>
<name>A0AAW0DD50_9AGAR</name>
<evidence type="ECO:0000256" key="7">
    <source>
        <dbReference type="ARBA" id="ARBA00022892"/>
    </source>
</evidence>
<dbReference type="PROSITE" id="PS50082">
    <property type="entry name" value="WD_REPEATS_2"/>
    <property type="match status" value="1"/>
</dbReference>
<dbReference type="InterPro" id="IPR045260">
    <property type="entry name" value="Sec12-like"/>
</dbReference>
<evidence type="ECO:0000256" key="6">
    <source>
        <dbReference type="ARBA" id="ARBA00022824"/>
    </source>
</evidence>
<evidence type="ECO:0000256" key="10">
    <source>
        <dbReference type="ARBA" id="ARBA00023136"/>
    </source>
</evidence>
<evidence type="ECO:0000313" key="14">
    <source>
        <dbReference type="Proteomes" id="UP001383192"/>
    </source>
</evidence>
<dbReference type="Pfam" id="PF00400">
    <property type="entry name" value="WD40"/>
    <property type="match status" value="2"/>
</dbReference>
<dbReference type="InterPro" id="IPR001680">
    <property type="entry name" value="WD40_rpt"/>
</dbReference>
<accession>A0AAW0DD50</accession>
<keyword evidence="8" id="KW-0653">Protein transport</keyword>
<dbReference type="GO" id="GO:0006888">
    <property type="term" value="P:endoplasmic reticulum to Golgi vesicle-mediated transport"/>
    <property type="evidence" value="ECO:0007669"/>
    <property type="project" value="TreeGrafter"/>
</dbReference>
<feature type="transmembrane region" description="Helical" evidence="12">
    <location>
        <begin position="362"/>
        <end position="382"/>
    </location>
</feature>
<keyword evidence="5" id="KW-0677">Repeat</keyword>
<dbReference type="Gene3D" id="2.130.10.10">
    <property type="entry name" value="YVTN repeat-like/Quinoprotein amine dehydrogenase"/>
    <property type="match status" value="1"/>
</dbReference>
<feature type="repeat" description="WD" evidence="11">
    <location>
        <begin position="320"/>
        <end position="350"/>
    </location>
</feature>
<keyword evidence="2" id="KW-0813">Transport</keyword>
<dbReference type="PANTHER" id="PTHR23284:SF0">
    <property type="entry name" value="PROLACTIN REGULATORY ELEMENT-BINDING PROTEIN"/>
    <property type="match status" value="1"/>
</dbReference>
<dbReference type="GO" id="GO:0003400">
    <property type="term" value="P:regulation of COPII vesicle coating"/>
    <property type="evidence" value="ECO:0007669"/>
    <property type="project" value="TreeGrafter"/>
</dbReference>
<dbReference type="Proteomes" id="UP001383192">
    <property type="component" value="Unassembled WGS sequence"/>
</dbReference>
<evidence type="ECO:0000256" key="12">
    <source>
        <dbReference type="SAM" id="Phobius"/>
    </source>
</evidence>
<gene>
    <name evidence="13" type="ORF">VNI00_005671</name>
</gene>
<dbReference type="SMART" id="SM00320">
    <property type="entry name" value="WD40"/>
    <property type="match status" value="2"/>
</dbReference>
<proteinExistence type="predicted"/>
<keyword evidence="4 12" id="KW-0812">Transmembrane</keyword>
<evidence type="ECO:0000313" key="13">
    <source>
        <dbReference type="EMBL" id="KAK7049640.1"/>
    </source>
</evidence>
<evidence type="ECO:0000256" key="5">
    <source>
        <dbReference type="ARBA" id="ARBA00022737"/>
    </source>
</evidence>
<comment type="caution">
    <text evidence="13">The sequence shown here is derived from an EMBL/GenBank/DDBJ whole genome shotgun (WGS) entry which is preliminary data.</text>
</comment>
<keyword evidence="10 12" id="KW-0472">Membrane</keyword>
<evidence type="ECO:0000256" key="1">
    <source>
        <dbReference type="ARBA" id="ARBA00004648"/>
    </source>
</evidence>
<keyword evidence="9 12" id="KW-1133">Transmembrane helix</keyword>
<dbReference type="InterPro" id="IPR036322">
    <property type="entry name" value="WD40_repeat_dom_sf"/>
</dbReference>
<reference evidence="13 14" key="1">
    <citation type="submission" date="2024-01" db="EMBL/GenBank/DDBJ databases">
        <title>A draft genome for a cacao thread blight-causing isolate of Paramarasmius palmivorus.</title>
        <authorList>
            <person name="Baruah I.K."/>
            <person name="Bukari Y."/>
            <person name="Amoako-Attah I."/>
            <person name="Meinhardt L.W."/>
            <person name="Bailey B.A."/>
            <person name="Cohen S.P."/>
        </authorList>
    </citation>
    <scope>NUCLEOTIDE SEQUENCE [LARGE SCALE GENOMIC DNA]</scope>
    <source>
        <strain evidence="13 14">GH-12</strain>
    </source>
</reference>
<dbReference type="InterPro" id="IPR015943">
    <property type="entry name" value="WD40/YVTN_repeat-like_dom_sf"/>
</dbReference>
<protein>
    <recommendedName>
        <fullName evidence="15">Prolactin regulatory element-binding protein</fullName>
    </recommendedName>
</protein>
<dbReference type="GO" id="GO:0005789">
    <property type="term" value="C:endoplasmic reticulum membrane"/>
    <property type="evidence" value="ECO:0007669"/>
    <property type="project" value="UniProtKB-SubCell"/>
</dbReference>
<dbReference type="SUPFAM" id="SSF50978">
    <property type="entry name" value="WD40 repeat-like"/>
    <property type="match status" value="1"/>
</dbReference>
<dbReference type="EMBL" id="JAYKXP010000016">
    <property type="protein sequence ID" value="KAK7049640.1"/>
    <property type="molecule type" value="Genomic_DNA"/>
</dbReference>
<comment type="subcellular location">
    <subcellularLocation>
        <location evidence="1">Endoplasmic reticulum membrane</location>
        <topology evidence="1">Single-pass type II membrane protein</topology>
    </subcellularLocation>
</comment>
<keyword evidence="14" id="KW-1185">Reference proteome</keyword>
<keyword evidence="6" id="KW-0256">Endoplasmic reticulum</keyword>
<evidence type="ECO:0000256" key="2">
    <source>
        <dbReference type="ARBA" id="ARBA00022448"/>
    </source>
</evidence>
<dbReference type="PANTHER" id="PTHR23284">
    <property type="entry name" value="PROLACTIN REGULATORY ELEMENT BINDING PROTEIN"/>
    <property type="match status" value="1"/>
</dbReference>
<keyword evidence="7" id="KW-0931">ER-Golgi transport</keyword>
<sequence>MRVKHTNHTLPSFPVYSSAFLSESQLVLGGGGGAANAGIKNKLRVLNVNIDDLGVDLENEIQYELTKGEDAPMSMAAWPKDGSFACGINSVPDKLKQGQNENCRVLQVKDGKLSVVRTKGTLIPAEDKEVDLDDYQLHLLSYSSLAPVSAPITTEKEIYDASFSCSGDEIVLATTANLQVYSIPSTTGTISKGSKKGKKKVTSLKLEKTLEVPSSFTGGSFRSTKFHPVTPNILYSIVNTTQPRSRSSRSKTPARQAFICKWQFDEKAGSWSIEKQRKVGEKGVTTFSISPDGKFLAYGSSDLSIGILDAVTLASVSTILNAHDFPPTTIAFNTSSKLLVSGSADNSIRIVKLPDDIRSSTGWNFFLILLITILVMVVAFAVQQFGFLQ</sequence>
<evidence type="ECO:0000256" key="4">
    <source>
        <dbReference type="ARBA" id="ARBA00022692"/>
    </source>
</evidence>
<evidence type="ECO:0008006" key="15">
    <source>
        <dbReference type="Google" id="ProtNLM"/>
    </source>
</evidence>
<evidence type="ECO:0000256" key="8">
    <source>
        <dbReference type="ARBA" id="ARBA00022927"/>
    </source>
</evidence>
<organism evidence="13 14">
    <name type="scientific">Paramarasmius palmivorus</name>
    <dbReference type="NCBI Taxonomy" id="297713"/>
    <lineage>
        <taxon>Eukaryota</taxon>
        <taxon>Fungi</taxon>
        <taxon>Dikarya</taxon>
        <taxon>Basidiomycota</taxon>
        <taxon>Agaricomycotina</taxon>
        <taxon>Agaricomycetes</taxon>
        <taxon>Agaricomycetidae</taxon>
        <taxon>Agaricales</taxon>
        <taxon>Marasmiineae</taxon>
        <taxon>Marasmiaceae</taxon>
        <taxon>Paramarasmius</taxon>
    </lineage>
</organism>